<accession>A0A0D0K3S6</accession>
<comment type="caution">
    <text evidence="1">The sequence shown here is derived from an EMBL/GenBank/DDBJ whole genome shotgun (WGS) entry which is preliminary data.</text>
</comment>
<dbReference type="Proteomes" id="UP000035017">
    <property type="component" value="Unassembled WGS sequence"/>
</dbReference>
<gene>
    <name evidence="1" type="ORF">RU07_10840</name>
</gene>
<dbReference type="AlphaFoldDB" id="A0A0D0K3S6"/>
<dbReference type="OrthoDB" id="7949440at2"/>
<evidence type="ECO:0000313" key="2">
    <source>
        <dbReference type="Proteomes" id="UP000035017"/>
    </source>
</evidence>
<organism evidence="1 2">
    <name type="scientific">Agrobacterium tumefaciens</name>
    <dbReference type="NCBI Taxonomy" id="358"/>
    <lineage>
        <taxon>Bacteria</taxon>
        <taxon>Pseudomonadati</taxon>
        <taxon>Pseudomonadota</taxon>
        <taxon>Alphaproteobacteria</taxon>
        <taxon>Hyphomicrobiales</taxon>
        <taxon>Rhizobiaceae</taxon>
        <taxon>Rhizobium/Agrobacterium group</taxon>
        <taxon>Agrobacterium</taxon>
        <taxon>Agrobacterium tumefaciens complex</taxon>
    </lineage>
</organism>
<reference evidence="1 2" key="1">
    <citation type="submission" date="2014-12" db="EMBL/GenBank/DDBJ databases">
        <title>16Stimator: statistical estimation of ribosomal gene copy numbers from draft genome assemblies.</title>
        <authorList>
            <person name="Perisin M.A."/>
            <person name="Vetter M."/>
            <person name="Gilbert J.A."/>
            <person name="Bergelson J."/>
        </authorList>
    </citation>
    <scope>NUCLEOTIDE SEQUENCE [LARGE SCALE GENOMIC DNA]</scope>
    <source>
        <strain evidence="1 2">MEJ076</strain>
    </source>
</reference>
<sequence>MAKIKLIVLAAYKADDEGNMVEAFEPRQMPTEERAVREGKALASQYDGVLAWARDADPDMGEYGPPVIIYQHGEIPDIG</sequence>
<name>A0A0D0K3S6_AGRTU</name>
<protein>
    <submittedName>
        <fullName evidence="1">Uncharacterized protein</fullName>
    </submittedName>
</protein>
<proteinExistence type="predicted"/>
<evidence type="ECO:0000313" key="1">
    <source>
        <dbReference type="EMBL" id="KIQ03048.1"/>
    </source>
</evidence>
<dbReference type="EMBL" id="JXQV01000009">
    <property type="protein sequence ID" value="KIQ03048.1"/>
    <property type="molecule type" value="Genomic_DNA"/>
</dbReference>